<dbReference type="Proteomes" id="UP000332933">
    <property type="component" value="Unassembled WGS sequence"/>
</dbReference>
<evidence type="ECO:0000313" key="1">
    <source>
        <dbReference type="EMBL" id="KAF0694058.1"/>
    </source>
</evidence>
<sequence length="209" mass="24234">MIKVTKKKNLTAKERLNILQHLLLLAKTPGGRLKKGQAAMDVQARIVAVPQARRYCFRSLAHAMKIPKSTLHYYYKNGVIAKYSSYLKPTLTTSNKVARLKWALDRVKYVQSAKYFDDMFRTRETKVVYGAPGEKVKRRSCKSKRHLLMVMFLSAVARPRWDNVRKLTWKDVKMSTLNKNFITLQSCLQEVIRIGGCNDYKILHLKKDV</sequence>
<dbReference type="PANTHER" id="PTHR47169">
    <property type="entry name" value="OS01G0541250 PROTEIN"/>
    <property type="match status" value="1"/>
</dbReference>
<dbReference type="EMBL" id="CAADRA010005629">
    <property type="protein sequence ID" value="VFT91842.1"/>
    <property type="molecule type" value="Genomic_DNA"/>
</dbReference>
<reference evidence="2 3" key="1">
    <citation type="submission" date="2019-03" db="EMBL/GenBank/DDBJ databases">
        <authorList>
            <person name="Gaulin E."/>
            <person name="Dumas B."/>
        </authorList>
    </citation>
    <scope>NUCLEOTIDE SEQUENCE [LARGE SCALE GENOMIC DNA]</scope>
    <source>
        <strain evidence="2">CBS 568.67</strain>
    </source>
</reference>
<proteinExistence type="predicted"/>
<evidence type="ECO:0000313" key="3">
    <source>
        <dbReference type="Proteomes" id="UP000332933"/>
    </source>
</evidence>
<reference evidence="1" key="2">
    <citation type="submission" date="2019-06" db="EMBL/GenBank/DDBJ databases">
        <title>Genomics analysis of Aphanomyces spp. identifies a new class of oomycete effector associated with host adaptation.</title>
        <authorList>
            <person name="Gaulin E."/>
        </authorList>
    </citation>
    <scope>NUCLEOTIDE SEQUENCE</scope>
    <source>
        <strain evidence="1">CBS 578.67</strain>
    </source>
</reference>
<gene>
    <name evidence="2" type="primary">Aste57867_15028</name>
    <name evidence="1" type="ORF">As57867_014972</name>
    <name evidence="2" type="ORF">ASTE57867_15028</name>
</gene>
<keyword evidence="3" id="KW-1185">Reference proteome</keyword>
<dbReference type="OrthoDB" id="103147at2759"/>
<name>A0A485L360_9STRA</name>
<accession>A0A485L360</accession>
<evidence type="ECO:0000313" key="2">
    <source>
        <dbReference type="EMBL" id="VFT91842.1"/>
    </source>
</evidence>
<dbReference type="EMBL" id="VJMH01005608">
    <property type="protein sequence ID" value="KAF0694058.1"/>
    <property type="molecule type" value="Genomic_DNA"/>
</dbReference>
<organism evidence="2 3">
    <name type="scientific">Aphanomyces stellatus</name>
    <dbReference type="NCBI Taxonomy" id="120398"/>
    <lineage>
        <taxon>Eukaryota</taxon>
        <taxon>Sar</taxon>
        <taxon>Stramenopiles</taxon>
        <taxon>Oomycota</taxon>
        <taxon>Saprolegniomycetes</taxon>
        <taxon>Saprolegniales</taxon>
        <taxon>Verrucalvaceae</taxon>
        <taxon>Aphanomyces</taxon>
    </lineage>
</organism>
<dbReference type="AlphaFoldDB" id="A0A485L360"/>
<protein>
    <submittedName>
        <fullName evidence="2">Aste57867_15028 protein</fullName>
    </submittedName>
</protein>
<dbReference type="PANTHER" id="PTHR47169:SF2">
    <property type="entry name" value="OS01G0541250 PROTEIN"/>
    <property type="match status" value="1"/>
</dbReference>